<reference evidence="1 2" key="1">
    <citation type="submission" date="2019-06" db="EMBL/GenBank/DDBJ databases">
        <title>Draft genomes of female and male turbot (Scophthalmus maximus).</title>
        <authorList>
            <person name="Xu H."/>
            <person name="Xu X.-W."/>
            <person name="Shao C."/>
            <person name="Chen S."/>
        </authorList>
    </citation>
    <scope>NUCLEOTIDE SEQUENCE [LARGE SCALE GENOMIC DNA]</scope>
    <source>
        <strain evidence="1">Ysfricsl-2016a</strain>
        <tissue evidence="1">Blood</tissue>
    </source>
</reference>
<evidence type="ECO:0000313" key="1">
    <source>
        <dbReference type="EMBL" id="KAF0034150.1"/>
    </source>
</evidence>
<proteinExistence type="predicted"/>
<dbReference type="AlphaFoldDB" id="A0A6A4SQH6"/>
<accession>A0A6A4SQH6</accession>
<name>A0A6A4SQH6_SCOMX</name>
<protein>
    <submittedName>
        <fullName evidence="1">Uncharacterized protein</fullName>
    </submittedName>
</protein>
<organism evidence="1 2">
    <name type="scientific">Scophthalmus maximus</name>
    <name type="common">Turbot</name>
    <name type="synonym">Psetta maxima</name>
    <dbReference type="NCBI Taxonomy" id="52904"/>
    <lineage>
        <taxon>Eukaryota</taxon>
        <taxon>Metazoa</taxon>
        <taxon>Chordata</taxon>
        <taxon>Craniata</taxon>
        <taxon>Vertebrata</taxon>
        <taxon>Euteleostomi</taxon>
        <taxon>Actinopterygii</taxon>
        <taxon>Neopterygii</taxon>
        <taxon>Teleostei</taxon>
        <taxon>Neoteleostei</taxon>
        <taxon>Acanthomorphata</taxon>
        <taxon>Carangaria</taxon>
        <taxon>Pleuronectiformes</taxon>
        <taxon>Pleuronectoidei</taxon>
        <taxon>Scophthalmidae</taxon>
        <taxon>Scophthalmus</taxon>
    </lineage>
</organism>
<dbReference type="Proteomes" id="UP000438429">
    <property type="component" value="Unassembled WGS sequence"/>
</dbReference>
<sequence length="81" mass="9201">MRSVWRHISLLTAARRYLTKCQYVKGCSGRKQHCGDIFNEENPVHCCLRLRCCCSTSVTVLVHSPTGYQFSELTPVKLGLL</sequence>
<evidence type="ECO:0000313" key="2">
    <source>
        <dbReference type="Proteomes" id="UP000438429"/>
    </source>
</evidence>
<gene>
    <name evidence="1" type="ORF">F2P81_014216</name>
</gene>
<comment type="caution">
    <text evidence="1">The sequence shown here is derived from an EMBL/GenBank/DDBJ whole genome shotgun (WGS) entry which is preliminary data.</text>
</comment>
<dbReference type="EMBL" id="VEVO01000012">
    <property type="protein sequence ID" value="KAF0034150.1"/>
    <property type="molecule type" value="Genomic_DNA"/>
</dbReference>